<comment type="caution">
    <text evidence="2">The sequence shown here is derived from an EMBL/GenBank/DDBJ whole genome shotgun (WGS) entry which is preliminary data.</text>
</comment>
<keyword evidence="1" id="KW-0472">Membrane</keyword>
<dbReference type="Proteomes" id="UP000887458">
    <property type="component" value="Unassembled WGS sequence"/>
</dbReference>
<gene>
    <name evidence="2" type="ORF">DERP_006138</name>
</gene>
<organism evidence="2 3">
    <name type="scientific">Dermatophagoides pteronyssinus</name>
    <name type="common">European house dust mite</name>
    <dbReference type="NCBI Taxonomy" id="6956"/>
    <lineage>
        <taxon>Eukaryota</taxon>
        <taxon>Metazoa</taxon>
        <taxon>Ecdysozoa</taxon>
        <taxon>Arthropoda</taxon>
        <taxon>Chelicerata</taxon>
        <taxon>Arachnida</taxon>
        <taxon>Acari</taxon>
        <taxon>Acariformes</taxon>
        <taxon>Sarcoptiformes</taxon>
        <taxon>Astigmata</taxon>
        <taxon>Psoroptidia</taxon>
        <taxon>Analgoidea</taxon>
        <taxon>Pyroglyphidae</taxon>
        <taxon>Dermatophagoidinae</taxon>
        <taxon>Dermatophagoides</taxon>
    </lineage>
</organism>
<proteinExistence type="predicted"/>
<keyword evidence="1" id="KW-1133">Transmembrane helix</keyword>
<protein>
    <submittedName>
        <fullName evidence="2">Uncharacterized protein</fullName>
    </submittedName>
</protein>
<evidence type="ECO:0000313" key="3">
    <source>
        <dbReference type="Proteomes" id="UP000887458"/>
    </source>
</evidence>
<reference evidence="2 3" key="2">
    <citation type="journal article" date="2022" name="Mol. Biol. Evol.">
        <title>Comparative Genomics Reveals Insights into the Divergent Evolution of Astigmatic Mites and Household Pest Adaptations.</title>
        <authorList>
            <person name="Xiong Q."/>
            <person name="Wan A.T."/>
            <person name="Liu X."/>
            <person name="Fung C.S."/>
            <person name="Xiao X."/>
            <person name="Malainual N."/>
            <person name="Hou J."/>
            <person name="Wang L."/>
            <person name="Wang M."/>
            <person name="Yang K.Y."/>
            <person name="Cui Y."/>
            <person name="Leung E.L."/>
            <person name="Nong W."/>
            <person name="Shin S.K."/>
            <person name="Au S.W."/>
            <person name="Jeong K.Y."/>
            <person name="Chew F.T."/>
            <person name="Hui J.H."/>
            <person name="Leung T.F."/>
            <person name="Tungtrongchitr A."/>
            <person name="Zhong N."/>
            <person name="Liu Z."/>
            <person name="Tsui S.K."/>
        </authorList>
    </citation>
    <scope>NUCLEOTIDE SEQUENCE [LARGE SCALE GENOMIC DNA]</scope>
    <source>
        <strain evidence="2">Derp</strain>
    </source>
</reference>
<name>A0ABQ8JSE4_DERPT</name>
<dbReference type="EMBL" id="NJHN03000018">
    <property type="protein sequence ID" value="KAH9425529.1"/>
    <property type="molecule type" value="Genomic_DNA"/>
</dbReference>
<sequence length="263" mass="30944">MLMIDSLSSSSTTTKMTENILFDCLQFSPSTINYCGHSLPSKHWIIHKTDDLIDVMSVDPSNLLEYVLFIDQNQGKFLLNWSNYQNISEFCLHFDYIYSSHCKFDNFKCLLNASFTNEQQNNIQPNITLNYIDPNGWQQMYIQFNLIDQPKSFFLHKPILAINGQIFQQQKETTKESLKLNMDAYIAIKMIEILQGQCPKRIGTRTGFWISIMIIFTIITLSPFIYLIVENIFNEYRKRYHKPTTLPQMNFNKLKKRNNDDIL</sequence>
<evidence type="ECO:0000256" key="1">
    <source>
        <dbReference type="SAM" id="Phobius"/>
    </source>
</evidence>
<keyword evidence="1" id="KW-0812">Transmembrane</keyword>
<evidence type="ECO:0000313" key="2">
    <source>
        <dbReference type="EMBL" id="KAH9425529.1"/>
    </source>
</evidence>
<feature type="transmembrane region" description="Helical" evidence="1">
    <location>
        <begin position="208"/>
        <end position="229"/>
    </location>
</feature>
<reference evidence="2 3" key="1">
    <citation type="journal article" date="2018" name="J. Allergy Clin. Immunol.">
        <title>High-quality assembly of Dermatophagoides pteronyssinus genome and transcriptome reveals a wide range of novel allergens.</title>
        <authorList>
            <person name="Liu X.Y."/>
            <person name="Yang K.Y."/>
            <person name="Wang M.Q."/>
            <person name="Kwok J.S."/>
            <person name="Zeng X."/>
            <person name="Yang Z."/>
            <person name="Xiao X.J."/>
            <person name="Lau C.P."/>
            <person name="Li Y."/>
            <person name="Huang Z.M."/>
            <person name="Ba J.G."/>
            <person name="Yim A.K."/>
            <person name="Ouyang C.Y."/>
            <person name="Ngai S.M."/>
            <person name="Chan T.F."/>
            <person name="Leung E.L."/>
            <person name="Liu L."/>
            <person name="Liu Z.G."/>
            <person name="Tsui S.K."/>
        </authorList>
    </citation>
    <scope>NUCLEOTIDE SEQUENCE [LARGE SCALE GENOMIC DNA]</scope>
    <source>
        <strain evidence="2">Derp</strain>
    </source>
</reference>
<keyword evidence="3" id="KW-1185">Reference proteome</keyword>
<accession>A0ABQ8JSE4</accession>